<evidence type="ECO:0000313" key="6">
    <source>
        <dbReference type="Proteomes" id="UP000234300"/>
    </source>
</evidence>
<dbReference type="InterPro" id="IPR046229">
    <property type="entry name" value="TnpC-like"/>
</dbReference>
<reference evidence="2 5" key="1">
    <citation type="journal article" date="2017" name="Elife">
        <title>Extensive horizontal gene transfer in cheese-associated bacteria.</title>
        <authorList>
            <person name="Bonham K.S."/>
            <person name="Wolfe B.E."/>
            <person name="Dutton R.J."/>
        </authorList>
    </citation>
    <scope>NUCLEOTIDE SEQUENCE [LARGE SCALE GENOMIC DNA]</scope>
    <source>
        <strain evidence="2 5">738_8</strain>
    </source>
</reference>
<evidence type="ECO:0000313" key="7">
    <source>
        <dbReference type="Proteomes" id="UP000234525"/>
    </source>
</evidence>
<evidence type="ECO:0000313" key="3">
    <source>
        <dbReference type="EMBL" id="SMX82357.1"/>
    </source>
</evidence>
<evidence type="ECO:0000313" key="2">
    <source>
        <dbReference type="EMBL" id="PCC53708.1"/>
    </source>
</evidence>
<evidence type="ECO:0000256" key="1">
    <source>
        <dbReference type="SAM" id="Coils"/>
    </source>
</evidence>
<dbReference type="EMBL" id="FXZI01000027">
    <property type="protein sequence ID" value="SMY05096.1"/>
    <property type="molecule type" value="Genomic_DNA"/>
</dbReference>
<dbReference type="AlphaFoldDB" id="A0A2H1J4B4"/>
<keyword evidence="7" id="KW-1185">Reference proteome</keyword>
<accession>A0A2H1J4B4</accession>
<proteinExistence type="predicted"/>
<feature type="coiled-coil region" evidence="1">
    <location>
        <begin position="94"/>
        <end position="121"/>
    </location>
</feature>
<reference evidence="7" key="2">
    <citation type="submission" date="2017-03" db="EMBL/GenBank/DDBJ databases">
        <authorList>
            <person name="Monnet C."/>
        </authorList>
    </citation>
    <scope>NUCLEOTIDE SEQUENCE [LARGE SCALE GENOMIC DNA]</scope>
    <source>
        <strain evidence="7">ATCC 9175</strain>
    </source>
</reference>
<dbReference type="Proteomes" id="UP000217881">
    <property type="component" value="Unassembled WGS sequence"/>
</dbReference>
<dbReference type="EMBL" id="NRHA01000012">
    <property type="protein sequence ID" value="PCC53708.1"/>
    <property type="molecule type" value="Genomic_DNA"/>
</dbReference>
<name>A0A2H1J4B4_BREAU</name>
<gene>
    <name evidence="3" type="ORF">BAUR9175_02024</name>
    <name evidence="4" type="ORF">BAURA86_03945</name>
    <name evidence="2" type="ORF">CIK59_10575</name>
</gene>
<dbReference type="RefSeq" id="WP_096146472.1">
    <property type="nucleotide sequence ID" value="NZ_BJME01000013.1"/>
</dbReference>
<organism evidence="3 7">
    <name type="scientific">Brevibacterium aurantiacum</name>
    <dbReference type="NCBI Taxonomy" id="273384"/>
    <lineage>
        <taxon>Bacteria</taxon>
        <taxon>Bacillati</taxon>
        <taxon>Actinomycetota</taxon>
        <taxon>Actinomycetes</taxon>
        <taxon>Micrococcales</taxon>
        <taxon>Brevibacteriaceae</taxon>
        <taxon>Brevibacterium</taxon>
    </lineage>
</organism>
<accession>A0A2A3ZQ84</accession>
<sequence>MHADNSHYLIAAAQRRHETTHAKATQALRDLDREGGPVTFQIVAQKAQVSRSWLYTQPDLCAEIRGLRDSQQGAAGAPLPASQRSTDASLLRRLEVANARVRDLTAENQRLRKQLEHALGRLRASKPER</sequence>
<evidence type="ECO:0000313" key="4">
    <source>
        <dbReference type="EMBL" id="SMY05096.1"/>
    </source>
</evidence>
<dbReference type="Proteomes" id="UP000234525">
    <property type="component" value="Unassembled WGS sequence"/>
</dbReference>
<reference evidence="3 6" key="3">
    <citation type="submission" date="2017-03" db="EMBL/GenBank/DDBJ databases">
        <authorList>
            <person name="Afonso C.L."/>
            <person name="Miller P.J."/>
            <person name="Scott M.A."/>
            <person name="Spackman E."/>
            <person name="Goraichik I."/>
            <person name="Dimitrov K.M."/>
            <person name="Suarez D.L."/>
            <person name="Swayne D.E."/>
        </authorList>
    </citation>
    <scope>NUCLEOTIDE SEQUENCE [LARGE SCALE GENOMIC DNA]</scope>
    <source>
        <strain evidence="4">8</strain>
        <strain evidence="6">8(6)</strain>
        <strain evidence="3">ATCC 9175</strain>
    </source>
</reference>
<evidence type="ECO:0000313" key="5">
    <source>
        <dbReference type="Proteomes" id="UP000217881"/>
    </source>
</evidence>
<dbReference type="EMBL" id="FXZB01000012">
    <property type="protein sequence ID" value="SMX82357.1"/>
    <property type="molecule type" value="Genomic_DNA"/>
</dbReference>
<keyword evidence="1" id="KW-0175">Coiled coil</keyword>
<dbReference type="Proteomes" id="UP000234300">
    <property type="component" value="Unassembled WGS sequence"/>
</dbReference>
<protein>
    <submittedName>
        <fullName evidence="2">Transposase</fullName>
    </submittedName>
</protein>
<dbReference type="Pfam" id="PF19776">
    <property type="entry name" value="DUF6262"/>
    <property type="match status" value="1"/>
</dbReference>